<name>A0A8J7ACA9_9CYAN</name>
<dbReference type="SUPFAM" id="SSF159664">
    <property type="entry name" value="CobE/GbiG C-terminal domain-like"/>
    <property type="match status" value="1"/>
</dbReference>
<keyword evidence="5" id="KW-1185">Reference proteome</keyword>
<dbReference type="Pfam" id="PF11761">
    <property type="entry name" value="CbiG_mid"/>
    <property type="match status" value="1"/>
</dbReference>
<dbReference type="Proteomes" id="UP000636505">
    <property type="component" value="Unassembled WGS sequence"/>
</dbReference>
<proteinExistence type="predicted"/>
<dbReference type="InterPro" id="IPR002750">
    <property type="entry name" value="CobE/GbiG_C"/>
</dbReference>
<feature type="domain" description="Cobalamin biosynthesis central region" evidence="3">
    <location>
        <begin position="138"/>
        <end position="235"/>
    </location>
</feature>
<feature type="non-terminal residue" evidence="4">
    <location>
        <position position="305"/>
    </location>
</feature>
<feature type="domain" description="CobE/GbiG C-terminal" evidence="1">
    <location>
        <begin position="238"/>
        <end position="305"/>
    </location>
</feature>
<protein>
    <submittedName>
        <fullName evidence="4">Cobalamin biosynthesis protein</fullName>
    </submittedName>
</protein>
<evidence type="ECO:0000313" key="4">
    <source>
        <dbReference type="EMBL" id="MBE9080425.1"/>
    </source>
</evidence>
<dbReference type="InterPro" id="IPR051810">
    <property type="entry name" value="Precorrin_MeTrfase"/>
</dbReference>
<dbReference type="PANTHER" id="PTHR47036">
    <property type="entry name" value="COBALT-FACTOR III C(17)-METHYLTRANSFERASE-RELATED"/>
    <property type="match status" value="1"/>
</dbReference>
<dbReference type="InterPro" id="IPR021744">
    <property type="entry name" value="CbiG_N"/>
</dbReference>
<organism evidence="4 5">
    <name type="scientific">Vasconcelosia minhoensis LEGE 07310</name>
    <dbReference type="NCBI Taxonomy" id="915328"/>
    <lineage>
        <taxon>Bacteria</taxon>
        <taxon>Bacillati</taxon>
        <taxon>Cyanobacteriota</taxon>
        <taxon>Cyanophyceae</taxon>
        <taxon>Nodosilineales</taxon>
        <taxon>Cymatolegaceae</taxon>
        <taxon>Vasconcelosia</taxon>
        <taxon>Vasconcelosia minhoensis</taxon>
    </lineage>
</organism>
<comment type="caution">
    <text evidence="4">The sequence shown here is derived from an EMBL/GenBank/DDBJ whole genome shotgun (WGS) entry which is preliminary data.</text>
</comment>
<dbReference type="Gene3D" id="3.30.420.180">
    <property type="entry name" value="CobE/GbiG C-terminal domain"/>
    <property type="match status" value="1"/>
</dbReference>
<evidence type="ECO:0000259" key="1">
    <source>
        <dbReference type="Pfam" id="PF01890"/>
    </source>
</evidence>
<accession>A0A8J7ACA9</accession>
<dbReference type="Gene3D" id="3.40.50.11220">
    <property type="match status" value="1"/>
</dbReference>
<dbReference type="RefSeq" id="WP_193912352.1">
    <property type="nucleotide sequence ID" value="NZ_JADEXG010000115.1"/>
</dbReference>
<evidence type="ECO:0000259" key="2">
    <source>
        <dbReference type="Pfam" id="PF11760"/>
    </source>
</evidence>
<evidence type="ECO:0000313" key="5">
    <source>
        <dbReference type="Proteomes" id="UP000636505"/>
    </source>
</evidence>
<dbReference type="Pfam" id="PF11760">
    <property type="entry name" value="CbiG_N"/>
    <property type="match status" value="1"/>
</dbReference>
<dbReference type="InterPro" id="IPR021745">
    <property type="entry name" value="CbiG_mid"/>
</dbReference>
<dbReference type="AlphaFoldDB" id="A0A8J7ACA9"/>
<dbReference type="GO" id="GO:0009236">
    <property type="term" value="P:cobalamin biosynthetic process"/>
    <property type="evidence" value="ECO:0007669"/>
    <property type="project" value="InterPro"/>
</dbReference>
<sequence>MPYAAITTTPAGLRCLIPICQTLDAQLWLPSTLADAPSNLSYETYSGSLREFLAAHWANYDGFIFCLASGAVVRLIAPLLTDKATDPAVIVIDEGGQFAISLCGGHQGGADRLAQQVSHCLDSQPVLTGAANRLDLAGIDVLGRPFGWTKGSGDWTGVSAAIARSASVQILQDCGTDLWQSHLPPGHPYQFGSPEFADCRDQPPPQARIWISPIQRQFSPDSDFPPNLPKVQWHPRVLWVGIGCERGTPEALIELAIETVFRENHLALGAIAGIASLDLKADEPGLLSLCQKHRWPLRTFTAAQL</sequence>
<gene>
    <name evidence="4" type="ORF">IQ241_24590</name>
</gene>
<reference evidence="4" key="1">
    <citation type="submission" date="2020-10" db="EMBL/GenBank/DDBJ databases">
        <authorList>
            <person name="Castelo-Branco R."/>
            <person name="Eusebio N."/>
            <person name="Adriana R."/>
            <person name="Vieira A."/>
            <person name="Brugerolle De Fraissinette N."/>
            <person name="Rezende De Castro R."/>
            <person name="Schneider M.P."/>
            <person name="Vasconcelos V."/>
            <person name="Leao P.N."/>
        </authorList>
    </citation>
    <scope>NUCLEOTIDE SEQUENCE</scope>
    <source>
        <strain evidence="4">LEGE 07310</strain>
    </source>
</reference>
<dbReference type="EMBL" id="JADEXG010000115">
    <property type="protein sequence ID" value="MBE9080425.1"/>
    <property type="molecule type" value="Genomic_DNA"/>
</dbReference>
<dbReference type="InterPro" id="IPR036518">
    <property type="entry name" value="CobE/GbiG_C_sf"/>
</dbReference>
<feature type="domain" description="Cobalamin synthesis G N-terminal" evidence="2">
    <location>
        <begin position="52"/>
        <end position="131"/>
    </location>
</feature>
<dbReference type="SUPFAM" id="SSF159672">
    <property type="entry name" value="CbiG N-terminal domain-like"/>
    <property type="match status" value="1"/>
</dbReference>
<evidence type="ECO:0000259" key="3">
    <source>
        <dbReference type="Pfam" id="PF11761"/>
    </source>
</evidence>
<dbReference type="PANTHER" id="PTHR47036:SF1">
    <property type="entry name" value="COBALT-FACTOR III C(17)-METHYLTRANSFERASE-RELATED"/>
    <property type="match status" value="1"/>
</dbReference>
<dbReference type="InterPro" id="IPR038029">
    <property type="entry name" value="GbiG_N_sf"/>
</dbReference>
<dbReference type="Pfam" id="PF01890">
    <property type="entry name" value="CbiG_C"/>
    <property type="match status" value="1"/>
</dbReference>